<dbReference type="GO" id="GO:1902936">
    <property type="term" value="F:phosphatidylinositol bisphosphate binding"/>
    <property type="evidence" value="ECO:0007669"/>
    <property type="project" value="TreeGrafter"/>
</dbReference>
<dbReference type="InterPro" id="IPR036865">
    <property type="entry name" value="CRAL-TRIO_dom_sf"/>
</dbReference>
<dbReference type="PRINTS" id="PR00180">
    <property type="entry name" value="CRETINALDHBP"/>
</dbReference>
<dbReference type="InterPro" id="IPR036273">
    <property type="entry name" value="CRAL/TRIO_N_dom_sf"/>
</dbReference>
<reference evidence="2" key="1">
    <citation type="submission" date="2017-09" db="EMBL/GenBank/DDBJ databases">
        <title>Contemporary evolution of a Lepidopteran species, Heliothis virescens, in response to modern agricultural practices.</title>
        <authorList>
            <person name="Fritz M.L."/>
            <person name="Deyonke A.M."/>
            <person name="Papanicolaou A."/>
            <person name="Micinski S."/>
            <person name="Westbrook J."/>
            <person name="Gould F."/>
        </authorList>
    </citation>
    <scope>NUCLEOTIDE SEQUENCE [LARGE SCALE GENOMIC DNA]</scope>
    <source>
        <strain evidence="2">HvINT-</strain>
        <tissue evidence="2">Whole body</tissue>
    </source>
</reference>
<dbReference type="STRING" id="7102.A0A2A4IU45"/>
<dbReference type="Gene3D" id="1.10.8.20">
    <property type="entry name" value="N-terminal domain of phosphatidylinositol transfer protein sec14p"/>
    <property type="match status" value="1"/>
</dbReference>
<dbReference type="CDD" id="cd00170">
    <property type="entry name" value="SEC14"/>
    <property type="match status" value="1"/>
</dbReference>
<dbReference type="GO" id="GO:0016020">
    <property type="term" value="C:membrane"/>
    <property type="evidence" value="ECO:0007669"/>
    <property type="project" value="TreeGrafter"/>
</dbReference>
<comment type="caution">
    <text evidence="2">The sequence shown here is derived from an EMBL/GenBank/DDBJ whole genome shotgun (WGS) entry which is preliminary data.</text>
</comment>
<proteinExistence type="predicted"/>
<evidence type="ECO:0000313" key="2">
    <source>
        <dbReference type="EMBL" id="PCG62918.1"/>
    </source>
</evidence>
<dbReference type="InterPro" id="IPR011074">
    <property type="entry name" value="CRAL/TRIO_N_dom"/>
</dbReference>
<dbReference type="Gene3D" id="1.20.5.1200">
    <property type="entry name" value="Alpha-tocopherol transfer"/>
    <property type="match status" value="1"/>
</dbReference>
<accession>A0A2A4IU45</accession>
<dbReference type="AlphaFoldDB" id="A0A2A4IU45"/>
<dbReference type="Gene3D" id="3.40.525.10">
    <property type="entry name" value="CRAL-TRIO lipid binding domain"/>
    <property type="match status" value="1"/>
</dbReference>
<evidence type="ECO:0000259" key="1">
    <source>
        <dbReference type="PROSITE" id="PS50191"/>
    </source>
</evidence>
<dbReference type="PROSITE" id="PS50191">
    <property type="entry name" value="CRAL_TRIO"/>
    <property type="match status" value="1"/>
</dbReference>
<protein>
    <recommendedName>
        <fullName evidence="1">CRAL-TRIO domain-containing protein</fullName>
    </recommendedName>
</protein>
<name>A0A2A4IU45_HELVI</name>
<dbReference type="SUPFAM" id="SSF46938">
    <property type="entry name" value="CRAL/TRIO N-terminal domain"/>
    <property type="match status" value="1"/>
</dbReference>
<dbReference type="SUPFAM" id="SSF52087">
    <property type="entry name" value="CRAL/TRIO domain"/>
    <property type="match status" value="1"/>
</dbReference>
<dbReference type="InterPro" id="IPR001251">
    <property type="entry name" value="CRAL-TRIO_dom"/>
</dbReference>
<dbReference type="EMBL" id="NWSH01007555">
    <property type="protein sequence ID" value="PCG62918.1"/>
    <property type="molecule type" value="Genomic_DNA"/>
</dbReference>
<sequence length="267" mass="30368">MYKFLDDQWLVVFLRGCKFSLERTKEKLDLYYSIRSTAPELFQLKHTDPLFDEILSLGAFVILPKPAAPDAPMIAIVKMSKYDPAKYNIIDVMAATNALMRITMIENDNAVVAGGRTIMDLEGITMAHLLQMTPALMKKMVVLGQDASPMRMKGAHYLNAPSIFETVFNAMKGMLNEKNQSRLFVHNKNFDELYKYVPKEALPAEYGGNAGTIDEITDYWRNKVKEYSSWLEEDAKYGTDESKRPGKPKTAEDMFGVEGSFRKLDFD</sequence>
<dbReference type="Pfam" id="PF00650">
    <property type="entry name" value="CRAL_TRIO"/>
    <property type="match status" value="1"/>
</dbReference>
<dbReference type="PANTHER" id="PTHR10174:SF216">
    <property type="entry name" value="CRAL-TRIO DOMAIN-CONTAINING PROTEIN-RELATED"/>
    <property type="match status" value="1"/>
</dbReference>
<gene>
    <name evidence="2" type="ORF">B5V51_13393</name>
</gene>
<dbReference type="SMART" id="SM00516">
    <property type="entry name" value="SEC14"/>
    <property type="match status" value="1"/>
</dbReference>
<organism evidence="2">
    <name type="scientific">Heliothis virescens</name>
    <name type="common">Tobacco budworm moth</name>
    <dbReference type="NCBI Taxonomy" id="7102"/>
    <lineage>
        <taxon>Eukaryota</taxon>
        <taxon>Metazoa</taxon>
        <taxon>Ecdysozoa</taxon>
        <taxon>Arthropoda</taxon>
        <taxon>Hexapoda</taxon>
        <taxon>Insecta</taxon>
        <taxon>Pterygota</taxon>
        <taxon>Neoptera</taxon>
        <taxon>Endopterygota</taxon>
        <taxon>Lepidoptera</taxon>
        <taxon>Glossata</taxon>
        <taxon>Ditrysia</taxon>
        <taxon>Noctuoidea</taxon>
        <taxon>Noctuidae</taxon>
        <taxon>Heliothinae</taxon>
        <taxon>Heliothis</taxon>
    </lineage>
</organism>
<dbReference type="SMART" id="SM01100">
    <property type="entry name" value="CRAL_TRIO_N"/>
    <property type="match status" value="1"/>
</dbReference>
<feature type="domain" description="CRAL-TRIO" evidence="1">
    <location>
        <begin position="50"/>
        <end position="214"/>
    </location>
</feature>
<dbReference type="PANTHER" id="PTHR10174">
    <property type="entry name" value="ALPHA-TOCOPHEROL TRANSFER PROTEIN-RELATED"/>
    <property type="match status" value="1"/>
</dbReference>